<dbReference type="Pfam" id="PF00557">
    <property type="entry name" value="Peptidase_M24"/>
    <property type="match status" value="1"/>
</dbReference>
<keyword evidence="5" id="KW-1185">Reference proteome</keyword>
<comment type="similarity">
    <text evidence="1">Belongs to the peptidase M24 family.</text>
</comment>
<protein>
    <submittedName>
        <fullName evidence="4">DNA-binding protein</fullName>
    </submittedName>
</protein>
<dbReference type="InterPro" id="IPR036005">
    <property type="entry name" value="Creatinase/aminopeptidase-like"/>
</dbReference>
<dbReference type="Gene3D" id="1.10.10.10">
    <property type="entry name" value="Winged helix-like DNA-binding domain superfamily/Winged helix DNA-binding domain"/>
    <property type="match status" value="1"/>
</dbReference>
<gene>
    <name evidence="4" type="ORF">BCR43DRAFT_496498</name>
</gene>
<dbReference type="OrthoDB" id="5876363at2759"/>
<evidence type="ECO:0000256" key="2">
    <source>
        <dbReference type="SAM" id="MobiDB-lite"/>
    </source>
</evidence>
<evidence type="ECO:0000313" key="4">
    <source>
        <dbReference type="EMBL" id="ORY93200.1"/>
    </source>
</evidence>
<dbReference type="GO" id="GO:0005634">
    <property type="term" value="C:nucleus"/>
    <property type="evidence" value="ECO:0007669"/>
    <property type="project" value="EnsemblFungi"/>
</dbReference>
<dbReference type="OMA" id="SRMFYSE"/>
<dbReference type="SUPFAM" id="SSF46785">
    <property type="entry name" value="Winged helix' DNA-binding domain"/>
    <property type="match status" value="1"/>
</dbReference>
<accession>A0A1X2H5F0</accession>
<dbReference type="CDD" id="cd01089">
    <property type="entry name" value="PA2G4-like"/>
    <property type="match status" value="1"/>
</dbReference>
<evidence type="ECO:0000313" key="5">
    <source>
        <dbReference type="Proteomes" id="UP000242180"/>
    </source>
</evidence>
<dbReference type="GO" id="GO:0003677">
    <property type="term" value="F:DNA binding"/>
    <property type="evidence" value="ECO:0007669"/>
    <property type="project" value="UniProtKB-KW"/>
</dbReference>
<dbReference type="InterPro" id="IPR004545">
    <property type="entry name" value="PA2G4"/>
</dbReference>
<dbReference type="AlphaFoldDB" id="A0A1X2H5F0"/>
<dbReference type="Proteomes" id="UP000242180">
    <property type="component" value="Unassembled WGS sequence"/>
</dbReference>
<feature type="domain" description="Peptidase M24" evidence="3">
    <location>
        <begin position="32"/>
        <end position="195"/>
    </location>
</feature>
<dbReference type="STRING" id="13706.A0A1X2H5F0"/>
<feature type="region of interest" description="Disordered" evidence="2">
    <location>
        <begin position="1"/>
        <end position="22"/>
    </location>
</feature>
<comment type="caution">
    <text evidence="4">The sequence shown here is derived from an EMBL/GenBank/DDBJ whole genome shotgun (WGS) entry which is preliminary data.</text>
</comment>
<dbReference type="InParanoid" id="A0A1X2H5F0"/>
<dbReference type="Gene3D" id="3.90.230.10">
    <property type="entry name" value="Creatinase/methionine aminopeptidase superfamily"/>
    <property type="match status" value="1"/>
</dbReference>
<proteinExistence type="inferred from homology"/>
<feature type="compositionally biased region" description="Low complexity" evidence="2">
    <location>
        <begin position="1"/>
        <end position="12"/>
    </location>
</feature>
<sequence length="375" mass="40726">MPAPRRNAPNKAPAKKAPEGPTTIEDASVLKKYQDAAQIANSVLDKVIKMCVDGAKIIDVCVAGDKAIQEAIQAVHKDVKSKGVGFPTTVSKNNCVAHFSPIASDPEAEESLKNDDLVKIQLGAQIDGFCATVAHTLVVGASAEKPVTGEKADVIQAAHVALEAAVRQIRPGNKNMEVTKTVDDIATAYGTKAVEGMLTHQQLKNNTAGKKTIILNPSEAHLRDFERITFAENEVYAVDILVSSGEGKVRQLNTRTTIYKKTDTRYELKMATSRQVLSEIQKKAGNFPIALRDLSDLKKARMGVVECTKSQTLLPYDVVYEREGAYVAQFLTTLLVTKDGNIMATDPKFNQALVKSDKKVDNEEINKLLAEPLKA</sequence>
<dbReference type="InterPro" id="IPR000994">
    <property type="entry name" value="Pept_M24"/>
</dbReference>
<dbReference type="NCBIfam" id="TIGR00495">
    <property type="entry name" value="crvDNA_42K"/>
    <property type="match status" value="1"/>
</dbReference>
<dbReference type="InterPro" id="IPR036390">
    <property type="entry name" value="WH_DNA-bd_sf"/>
</dbReference>
<organism evidence="4 5">
    <name type="scientific">Syncephalastrum racemosum</name>
    <name type="common">Filamentous fungus</name>
    <dbReference type="NCBI Taxonomy" id="13706"/>
    <lineage>
        <taxon>Eukaryota</taxon>
        <taxon>Fungi</taxon>
        <taxon>Fungi incertae sedis</taxon>
        <taxon>Mucoromycota</taxon>
        <taxon>Mucoromycotina</taxon>
        <taxon>Mucoromycetes</taxon>
        <taxon>Mucorales</taxon>
        <taxon>Syncephalastraceae</taxon>
        <taxon>Syncephalastrum</taxon>
    </lineage>
</organism>
<dbReference type="FunCoup" id="A0A1X2H5F0">
    <property type="interactions" value="997"/>
</dbReference>
<evidence type="ECO:0000259" key="3">
    <source>
        <dbReference type="Pfam" id="PF00557"/>
    </source>
</evidence>
<dbReference type="PANTHER" id="PTHR10804:SF11">
    <property type="entry name" value="PROLIFERATION-ASSOCIATED PROTEIN 2G4"/>
    <property type="match status" value="1"/>
</dbReference>
<dbReference type="InterPro" id="IPR047113">
    <property type="entry name" value="PA2G4/ARX1"/>
</dbReference>
<dbReference type="FunFam" id="1.10.10.10:FF:000029">
    <property type="entry name" value="Proliferation-associated 2G4, a"/>
    <property type="match status" value="1"/>
</dbReference>
<dbReference type="InterPro" id="IPR036388">
    <property type="entry name" value="WH-like_DNA-bd_sf"/>
</dbReference>
<dbReference type="EMBL" id="MCGN01000009">
    <property type="protein sequence ID" value="ORY93200.1"/>
    <property type="molecule type" value="Genomic_DNA"/>
</dbReference>
<evidence type="ECO:0000256" key="1">
    <source>
        <dbReference type="ARBA" id="ARBA00007319"/>
    </source>
</evidence>
<name>A0A1X2H5F0_SYNRA</name>
<keyword evidence="4" id="KW-0238">DNA-binding</keyword>
<dbReference type="SUPFAM" id="SSF55920">
    <property type="entry name" value="Creatinase/aminopeptidase"/>
    <property type="match status" value="1"/>
</dbReference>
<reference evidence="4 5" key="1">
    <citation type="submission" date="2016-07" db="EMBL/GenBank/DDBJ databases">
        <title>Pervasive Adenine N6-methylation of Active Genes in Fungi.</title>
        <authorList>
            <consortium name="DOE Joint Genome Institute"/>
            <person name="Mondo S.J."/>
            <person name="Dannebaum R.O."/>
            <person name="Kuo R.C."/>
            <person name="Labutti K."/>
            <person name="Haridas S."/>
            <person name="Kuo A."/>
            <person name="Salamov A."/>
            <person name="Ahrendt S.R."/>
            <person name="Lipzen A."/>
            <person name="Sullivan W."/>
            <person name="Andreopoulos W.B."/>
            <person name="Clum A."/>
            <person name="Lindquist E."/>
            <person name="Daum C."/>
            <person name="Ramamoorthy G.K."/>
            <person name="Gryganskyi A."/>
            <person name="Culley D."/>
            <person name="Magnuson J.K."/>
            <person name="James T.Y."/>
            <person name="O'Malley M.A."/>
            <person name="Stajich J.E."/>
            <person name="Spatafora J.W."/>
            <person name="Visel A."/>
            <person name="Grigoriev I.V."/>
        </authorList>
    </citation>
    <scope>NUCLEOTIDE SEQUENCE [LARGE SCALE GENOMIC DNA]</scope>
    <source>
        <strain evidence="4 5">NRRL 2496</strain>
    </source>
</reference>
<dbReference type="PANTHER" id="PTHR10804">
    <property type="entry name" value="PROTEASE FAMILY M24 METHIONYL AMINOPEPTIDASE, AMINOPEPTIDASE P"/>
    <property type="match status" value="1"/>
</dbReference>